<evidence type="ECO:0000313" key="2">
    <source>
        <dbReference type="EnsemblPlants" id="PGSC0003DMT400087342"/>
    </source>
</evidence>
<organism evidence="2 3">
    <name type="scientific">Solanum tuberosum</name>
    <name type="common">Potato</name>
    <dbReference type="NCBI Taxonomy" id="4113"/>
    <lineage>
        <taxon>Eukaryota</taxon>
        <taxon>Viridiplantae</taxon>
        <taxon>Streptophyta</taxon>
        <taxon>Embryophyta</taxon>
        <taxon>Tracheophyta</taxon>
        <taxon>Spermatophyta</taxon>
        <taxon>Magnoliopsida</taxon>
        <taxon>eudicotyledons</taxon>
        <taxon>Gunneridae</taxon>
        <taxon>Pentapetalae</taxon>
        <taxon>asterids</taxon>
        <taxon>lamiids</taxon>
        <taxon>Solanales</taxon>
        <taxon>Solanaceae</taxon>
        <taxon>Solanoideae</taxon>
        <taxon>Solaneae</taxon>
        <taxon>Solanum</taxon>
    </lineage>
</organism>
<dbReference type="Gramene" id="PGSC0003DMT400087342">
    <property type="protein sequence ID" value="PGSC0003DMT400087342"/>
    <property type="gene ID" value="PGSC0003DMG400036913"/>
</dbReference>
<reference evidence="3" key="1">
    <citation type="journal article" date="2011" name="Nature">
        <title>Genome sequence and analysis of the tuber crop potato.</title>
        <authorList>
            <consortium name="The Potato Genome Sequencing Consortium"/>
        </authorList>
    </citation>
    <scope>NUCLEOTIDE SEQUENCE [LARGE SCALE GENOMIC DNA]</scope>
    <source>
        <strain evidence="3">cv. DM1-3 516 R44</strain>
    </source>
</reference>
<dbReference type="PaxDb" id="4113-PGSC0003DMT400087342"/>
<sequence length="70" mass="7612">MRTHQGRPPSRAVVRTTTRGPTHDVGALARQLVPQAHKPKAFPRGAPRIVVPLVVLEVVARLLCATNHHA</sequence>
<dbReference type="InParanoid" id="M1DDN1"/>
<dbReference type="EnsemblPlants" id="PGSC0003DMT400087342">
    <property type="protein sequence ID" value="PGSC0003DMT400087342"/>
    <property type="gene ID" value="PGSC0003DMG400036913"/>
</dbReference>
<reference evidence="2" key="2">
    <citation type="submission" date="2015-06" db="UniProtKB">
        <authorList>
            <consortium name="EnsemblPlants"/>
        </authorList>
    </citation>
    <scope>IDENTIFICATION</scope>
    <source>
        <strain evidence="2">DM1-3 516 R44</strain>
    </source>
</reference>
<evidence type="ECO:0000256" key="1">
    <source>
        <dbReference type="SAM" id="MobiDB-lite"/>
    </source>
</evidence>
<dbReference type="HOGENOM" id="CLU_2762772_0_0_1"/>
<accession>M1DDN1</accession>
<keyword evidence="3" id="KW-1185">Reference proteome</keyword>
<feature type="region of interest" description="Disordered" evidence="1">
    <location>
        <begin position="1"/>
        <end position="21"/>
    </location>
</feature>
<protein>
    <submittedName>
        <fullName evidence="2">Uncharacterized protein</fullName>
    </submittedName>
</protein>
<proteinExistence type="predicted"/>
<dbReference type="Proteomes" id="UP000011115">
    <property type="component" value="Unassembled WGS sequence"/>
</dbReference>
<dbReference type="AlphaFoldDB" id="M1DDN1"/>
<name>M1DDN1_SOLTU</name>
<evidence type="ECO:0000313" key="3">
    <source>
        <dbReference type="Proteomes" id="UP000011115"/>
    </source>
</evidence>